<evidence type="ECO:0000256" key="1">
    <source>
        <dbReference type="ARBA" id="ARBA00000370"/>
    </source>
</evidence>
<dbReference type="PANTHER" id="PTHR31209">
    <property type="entry name" value="COFACTOR-INDEPENDENT PHOSPHOGLYCERATE MUTASE"/>
    <property type="match status" value="1"/>
</dbReference>
<evidence type="ECO:0000259" key="6">
    <source>
        <dbReference type="Pfam" id="PF01676"/>
    </source>
</evidence>
<dbReference type="InterPro" id="IPR006124">
    <property type="entry name" value="Metalloenzyme"/>
</dbReference>
<organism evidence="7 8">
    <name type="scientific">candidate division KSB3 bacterium</name>
    <dbReference type="NCBI Taxonomy" id="2044937"/>
    <lineage>
        <taxon>Bacteria</taxon>
        <taxon>candidate division KSB3</taxon>
    </lineage>
</organism>
<reference evidence="7" key="1">
    <citation type="submission" date="2019-11" db="EMBL/GenBank/DDBJ databases">
        <title>Microbial mats filling the niche in hypersaline microbial mats.</title>
        <authorList>
            <person name="Wong H.L."/>
            <person name="Macleod F.I."/>
            <person name="White R.A. III"/>
            <person name="Burns B.P."/>
        </authorList>
    </citation>
    <scope>NUCLEOTIDE SEQUENCE</scope>
    <source>
        <strain evidence="7">Rbin_158</strain>
    </source>
</reference>
<name>A0A9D5JTZ4_9BACT</name>
<proteinExistence type="inferred from homology"/>
<gene>
    <name evidence="7" type="ORF">GF339_06410</name>
</gene>
<sequence>MLLRGFAKFHPYKTMEERYGLKCLAIANYPMYRGIANILGMDLHSITADIKTEFEAVRENFEQYDFFFVHVKYTDSRGEDGDFDAKVKVIEEVDGLLPILTDLQPDVMTITADHSTPAVLRAHSWHPVPVLLNAKYARVDEVREFNELACITGSLGRQPMVNLMPLVLANALRLQKYGA</sequence>
<comment type="catalytic activity">
    <reaction evidence="1">
        <text>(2R)-2-phosphoglycerate = (2R)-3-phosphoglycerate</text>
        <dbReference type="Rhea" id="RHEA:15901"/>
        <dbReference type="ChEBI" id="CHEBI:58272"/>
        <dbReference type="ChEBI" id="CHEBI:58289"/>
        <dbReference type="EC" id="5.4.2.12"/>
    </reaction>
</comment>
<keyword evidence="5" id="KW-0324">Glycolysis</keyword>
<dbReference type="GO" id="GO:0004619">
    <property type="term" value="F:phosphoglycerate mutase activity"/>
    <property type="evidence" value="ECO:0007669"/>
    <property type="project" value="UniProtKB-EC"/>
</dbReference>
<protein>
    <recommendedName>
        <fullName evidence="6">Metalloenzyme domain-containing protein</fullName>
    </recommendedName>
</protein>
<evidence type="ECO:0000256" key="3">
    <source>
        <dbReference type="ARBA" id="ARBA00004921"/>
    </source>
</evidence>
<evidence type="ECO:0000256" key="4">
    <source>
        <dbReference type="ARBA" id="ARBA00005524"/>
    </source>
</evidence>
<dbReference type="SUPFAM" id="SSF53649">
    <property type="entry name" value="Alkaline phosphatase-like"/>
    <property type="match status" value="1"/>
</dbReference>
<evidence type="ECO:0000313" key="7">
    <source>
        <dbReference type="EMBL" id="MBD3324198.1"/>
    </source>
</evidence>
<dbReference type="Proteomes" id="UP000649604">
    <property type="component" value="Unassembled WGS sequence"/>
</dbReference>
<evidence type="ECO:0000313" key="8">
    <source>
        <dbReference type="Proteomes" id="UP000649604"/>
    </source>
</evidence>
<comment type="pathway">
    <text evidence="3">Carbohydrate degradation.</text>
</comment>
<dbReference type="EMBL" id="WJJP01000198">
    <property type="protein sequence ID" value="MBD3324198.1"/>
    <property type="molecule type" value="Genomic_DNA"/>
</dbReference>
<dbReference type="GO" id="GO:0006096">
    <property type="term" value="P:glycolytic process"/>
    <property type="evidence" value="ECO:0007669"/>
    <property type="project" value="UniProtKB-KW"/>
</dbReference>
<accession>A0A9D5JTZ4</accession>
<feature type="domain" description="Metalloenzyme" evidence="6">
    <location>
        <begin position="14"/>
        <end position="158"/>
    </location>
</feature>
<dbReference type="PANTHER" id="PTHR31209:SF0">
    <property type="entry name" value="METALLOENZYME DOMAIN-CONTAINING PROTEIN"/>
    <property type="match status" value="1"/>
</dbReference>
<dbReference type="Gene3D" id="3.40.720.10">
    <property type="entry name" value="Alkaline Phosphatase, subunit A"/>
    <property type="match status" value="1"/>
</dbReference>
<dbReference type="InterPro" id="IPR004456">
    <property type="entry name" value="Pglycerate_mutase_ApgM"/>
</dbReference>
<evidence type="ECO:0000256" key="5">
    <source>
        <dbReference type="ARBA" id="ARBA00023152"/>
    </source>
</evidence>
<comment type="caution">
    <text evidence="7">The sequence shown here is derived from an EMBL/GenBank/DDBJ whole genome shotgun (WGS) entry which is preliminary data.</text>
</comment>
<evidence type="ECO:0000256" key="2">
    <source>
        <dbReference type="ARBA" id="ARBA00002315"/>
    </source>
</evidence>
<comment type="function">
    <text evidence="2">Catalyzes the interconversion of 2-phosphoglycerate and 3-phosphoglycerate.</text>
</comment>
<dbReference type="AlphaFoldDB" id="A0A9D5JTZ4"/>
<dbReference type="Pfam" id="PF01676">
    <property type="entry name" value="Metalloenzyme"/>
    <property type="match status" value="1"/>
</dbReference>
<dbReference type="GO" id="GO:0046872">
    <property type="term" value="F:metal ion binding"/>
    <property type="evidence" value="ECO:0007669"/>
    <property type="project" value="InterPro"/>
</dbReference>
<comment type="similarity">
    <text evidence="4">Belongs to the BPG-independent phosphoglycerate mutase family. A-PGAM subfamily.</text>
</comment>
<dbReference type="InterPro" id="IPR017850">
    <property type="entry name" value="Alkaline_phosphatase_core_sf"/>
</dbReference>